<feature type="transmembrane region" description="Helical" evidence="1">
    <location>
        <begin position="151"/>
        <end position="170"/>
    </location>
</feature>
<evidence type="ECO:0000313" key="3">
    <source>
        <dbReference type="Proteomes" id="UP000835052"/>
    </source>
</evidence>
<keyword evidence="3" id="KW-1185">Reference proteome</keyword>
<comment type="caution">
    <text evidence="2">The sequence shown here is derived from an EMBL/GenBank/DDBJ whole genome shotgun (WGS) entry which is preliminary data.</text>
</comment>
<keyword evidence="1" id="KW-1133">Transmembrane helix</keyword>
<keyword evidence="1" id="KW-0472">Membrane</keyword>
<feature type="transmembrane region" description="Helical" evidence="1">
    <location>
        <begin position="202"/>
        <end position="222"/>
    </location>
</feature>
<organism evidence="2 3">
    <name type="scientific">Caenorhabditis auriculariae</name>
    <dbReference type="NCBI Taxonomy" id="2777116"/>
    <lineage>
        <taxon>Eukaryota</taxon>
        <taxon>Metazoa</taxon>
        <taxon>Ecdysozoa</taxon>
        <taxon>Nematoda</taxon>
        <taxon>Chromadorea</taxon>
        <taxon>Rhabditida</taxon>
        <taxon>Rhabditina</taxon>
        <taxon>Rhabditomorpha</taxon>
        <taxon>Rhabditoidea</taxon>
        <taxon>Rhabditidae</taxon>
        <taxon>Peloderinae</taxon>
        <taxon>Caenorhabditis</taxon>
    </lineage>
</organism>
<feature type="transmembrane region" description="Helical" evidence="1">
    <location>
        <begin position="123"/>
        <end position="145"/>
    </location>
</feature>
<dbReference type="AlphaFoldDB" id="A0A8S1H835"/>
<feature type="transmembrane region" description="Helical" evidence="1">
    <location>
        <begin position="177"/>
        <end position="196"/>
    </location>
</feature>
<dbReference type="OrthoDB" id="5865729at2759"/>
<protein>
    <submittedName>
        <fullName evidence="2">Uncharacterized protein</fullName>
    </submittedName>
</protein>
<keyword evidence="1" id="KW-0812">Transmembrane</keyword>
<evidence type="ECO:0000256" key="1">
    <source>
        <dbReference type="SAM" id="Phobius"/>
    </source>
</evidence>
<proteinExistence type="predicted"/>
<name>A0A8S1H835_9PELO</name>
<feature type="transmembrane region" description="Helical" evidence="1">
    <location>
        <begin position="86"/>
        <end position="111"/>
    </location>
</feature>
<gene>
    <name evidence="2" type="ORF">CAUJ_LOCUS7862</name>
</gene>
<dbReference type="Proteomes" id="UP000835052">
    <property type="component" value="Unassembled WGS sequence"/>
</dbReference>
<feature type="transmembrane region" description="Helical" evidence="1">
    <location>
        <begin position="234"/>
        <end position="255"/>
    </location>
</feature>
<evidence type="ECO:0000313" key="2">
    <source>
        <dbReference type="EMBL" id="CAD6191943.1"/>
    </source>
</evidence>
<accession>A0A8S1H835</accession>
<sequence length="278" mass="30783">MADEDTSSKQSSYDSTGTCFAANPGKFLVDEYRKILRKVQDTSPLPRNFPRQQLFELYVCRTILFAAFTIGIRLGNLSILYVPISIFGNTFTVTFTYVVIPIAGLQIIVSYQRGMITMHEMRVLVITWAVLAGMFSEACNINYVLGDSGQPTYFMPFLIGITIQAIGPQYDKDRKMLVGLSVGSAVVAALTLHAIFDQITFATILGLTVSCLNATIALQLCLYDIIHGKVDIELTHVFGIIIAMINHLLVCRITGRYVDDPSANDISRAMPLRDALHI</sequence>
<dbReference type="EMBL" id="CAJGYM010000024">
    <property type="protein sequence ID" value="CAD6191943.1"/>
    <property type="molecule type" value="Genomic_DNA"/>
</dbReference>
<feature type="transmembrane region" description="Helical" evidence="1">
    <location>
        <begin position="55"/>
        <end position="74"/>
    </location>
</feature>
<reference evidence="2" key="1">
    <citation type="submission" date="2020-10" db="EMBL/GenBank/DDBJ databases">
        <authorList>
            <person name="Kikuchi T."/>
        </authorList>
    </citation>
    <scope>NUCLEOTIDE SEQUENCE</scope>
    <source>
        <strain evidence="2">NKZ352</strain>
    </source>
</reference>